<accession>A0AA93AJF1</accession>
<dbReference type="EMBL" id="QHJS02000076">
    <property type="protein sequence ID" value="RRO13494.1"/>
    <property type="molecule type" value="Genomic_DNA"/>
</dbReference>
<keyword evidence="4" id="KW-1185">Reference proteome</keyword>
<comment type="caution">
    <text evidence="2">The sequence shown here is derived from an EMBL/GenBank/DDBJ whole genome shotgun (WGS) entry which is preliminary data.</text>
</comment>
<dbReference type="Proteomes" id="UP000256817">
    <property type="component" value="Unassembled WGS sequence"/>
</dbReference>
<evidence type="ECO:0000313" key="3">
    <source>
        <dbReference type="Proteomes" id="UP000256540"/>
    </source>
</evidence>
<organism evidence="2 3">
    <name type="scientific">Pectobacterium aquaticum</name>
    <dbReference type="NCBI Taxonomy" id="2204145"/>
    <lineage>
        <taxon>Bacteria</taxon>
        <taxon>Pseudomonadati</taxon>
        <taxon>Pseudomonadota</taxon>
        <taxon>Gammaproteobacteria</taxon>
        <taxon>Enterobacterales</taxon>
        <taxon>Pectobacteriaceae</taxon>
        <taxon>Pectobacterium</taxon>
    </lineage>
</organism>
<gene>
    <name evidence="2" type="ORF">DMB84_018185</name>
    <name evidence="1" type="ORF">DMB85_019140</name>
</gene>
<reference evidence="3 4" key="1">
    <citation type="submission" date="2018-11" db="EMBL/GenBank/DDBJ databases">
        <title>Draft genome sequences of proposed Pectobacterium aquaticum sp. nov. isolated in France from fresh water.</title>
        <authorList>
            <person name="Pedron J."/>
            <person name="Barny M.A."/>
        </authorList>
    </citation>
    <scope>NUCLEOTIDE SEQUENCE [LARGE SCALE GENOMIC DNA]</scope>
    <source>
        <strain evidence="2 3">A127-S21-F16</strain>
        <strain evidence="1 4">A35-S23-M15</strain>
    </source>
</reference>
<dbReference type="RefSeq" id="WP_116167121.1">
    <property type="nucleotide sequence ID" value="NZ_JADOYB010000061.1"/>
</dbReference>
<evidence type="ECO:0000313" key="1">
    <source>
        <dbReference type="EMBL" id="RRO03610.1"/>
    </source>
</evidence>
<dbReference type="AlphaFoldDB" id="A0AA93AJF1"/>
<proteinExistence type="predicted"/>
<dbReference type="Proteomes" id="UP000256540">
    <property type="component" value="Unassembled WGS sequence"/>
</dbReference>
<dbReference type="EMBL" id="QHJW02000063">
    <property type="protein sequence ID" value="RRO03610.1"/>
    <property type="molecule type" value="Genomic_DNA"/>
</dbReference>
<evidence type="ECO:0000313" key="2">
    <source>
        <dbReference type="EMBL" id="RRO13494.1"/>
    </source>
</evidence>
<protein>
    <submittedName>
        <fullName evidence="2">Uncharacterized protein</fullName>
    </submittedName>
</protein>
<sequence>MNFFIKPLLILSEISFNSLAIASTLNVDNKHQVITLKVVGCELNKNKSYNQHPGKISYHKVIDKKHAAKICDGTFSSLTSIELSVNNNAREPSVVGVWQARDYVGAVSLRWVNGEWVEFDKKHDEYQVGFSLGLYVDEENDGISIGYELAEIYGTNERDANSHEKNKLSSVEFPVIYSIVNKNRAEFNRGKCLLVWGGVNPASESRRFVSICESSN</sequence>
<evidence type="ECO:0000313" key="4">
    <source>
        <dbReference type="Proteomes" id="UP000256817"/>
    </source>
</evidence>
<name>A0AA93AJF1_9GAMM</name>